<proteinExistence type="predicted"/>
<sequence length="87" mass="9135">MGRPIIAIDEDRFEFDDPGAIPGLKQHIEAALLAGGGFVDFTAAGGRPVAALITPGTRVVITTTVEAEPVDPDEAELPFGIHLLEDL</sequence>
<organism evidence="1 2">
    <name type="scientific">Microbacterium marinum</name>
    <dbReference type="NCBI Taxonomy" id="421115"/>
    <lineage>
        <taxon>Bacteria</taxon>
        <taxon>Bacillati</taxon>
        <taxon>Actinomycetota</taxon>
        <taxon>Actinomycetes</taxon>
        <taxon>Micrococcales</taxon>
        <taxon>Microbacteriaceae</taxon>
        <taxon>Microbacterium</taxon>
    </lineage>
</organism>
<evidence type="ECO:0000313" key="1">
    <source>
        <dbReference type="EMBL" id="MBB4666623.1"/>
    </source>
</evidence>
<gene>
    <name evidence="1" type="ORF">BKA24_001332</name>
</gene>
<dbReference type="RefSeq" id="WP_184216335.1">
    <property type="nucleotide sequence ID" value="NZ_JACHMD010000001.1"/>
</dbReference>
<name>A0A7W7FIZ3_9MICO</name>
<keyword evidence="2" id="KW-1185">Reference proteome</keyword>
<comment type="caution">
    <text evidence="1">The sequence shown here is derived from an EMBL/GenBank/DDBJ whole genome shotgun (WGS) entry which is preliminary data.</text>
</comment>
<dbReference type="AlphaFoldDB" id="A0A7W7FIZ3"/>
<accession>A0A7W7FIZ3</accession>
<dbReference type="EMBL" id="JACHMD010000001">
    <property type="protein sequence ID" value="MBB4666623.1"/>
    <property type="molecule type" value="Genomic_DNA"/>
</dbReference>
<protein>
    <submittedName>
        <fullName evidence="1">Uncharacterized protein</fullName>
    </submittedName>
</protein>
<dbReference type="Proteomes" id="UP000573729">
    <property type="component" value="Unassembled WGS sequence"/>
</dbReference>
<reference evidence="1 2" key="1">
    <citation type="submission" date="2020-08" db="EMBL/GenBank/DDBJ databases">
        <title>Sequencing the genomes of 1000 actinobacteria strains.</title>
        <authorList>
            <person name="Klenk H.-P."/>
        </authorList>
    </citation>
    <scope>NUCLEOTIDE SEQUENCE [LARGE SCALE GENOMIC DNA]</scope>
    <source>
        <strain evidence="1 2">DSM 24947</strain>
    </source>
</reference>
<evidence type="ECO:0000313" key="2">
    <source>
        <dbReference type="Proteomes" id="UP000573729"/>
    </source>
</evidence>